<comment type="similarity">
    <text evidence="2">Belongs to the NFX1 family.</text>
</comment>
<evidence type="ECO:0000313" key="16">
    <source>
        <dbReference type="Proteomes" id="UP000186922"/>
    </source>
</evidence>
<evidence type="ECO:0000256" key="5">
    <source>
        <dbReference type="ARBA" id="ARBA00022771"/>
    </source>
</evidence>
<evidence type="ECO:0000256" key="8">
    <source>
        <dbReference type="ARBA" id="ARBA00023163"/>
    </source>
</evidence>
<dbReference type="InterPro" id="IPR000967">
    <property type="entry name" value="Znf_NFX1"/>
</dbReference>
<feature type="region of interest" description="Disordered" evidence="11">
    <location>
        <begin position="1"/>
        <end position="214"/>
    </location>
</feature>
<evidence type="ECO:0008006" key="17">
    <source>
        <dbReference type="Google" id="ProtNLM"/>
    </source>
</evidence>
<dbReference type="PROSITE" id="PS50016">
    <property type="entry name" value="ZF_PHD_2"/>
    <property type="match status" value="1"/>
</dbReference>
<feature type="compositionally biased region" description="Low complexity" evidence="11">
    <location>
        <begin position="62"/>
        <end position="71"/>
    </location>
</feature>
<dbReference type="InterPro" id="IPR001374">
    <property type="entry name" value="R3H_dom"/>
</dbReference>
<evidence type="ECO:0000259" key="14">
    <source>
        <dbReference type="PROSITE" id="PS51061"/>
    </source>
</evidence>
<evidence type="ECO:0000256" key="10">
    <source>
        <dbReference type="PROSITE-ProRule" id="PRU00175"/>
    </source>
</evidence>
<dbReference type="GO" id="GO:0008270">
    <property type="term" value="F:zinc ion binding"/>
    <property type="evidence" value="ECO:0007669"/>
    <property type="project" value="UniProtKB-KW"/>
</dbReference>
<organism evidence="15 16">
    <name type="scientific">Ramazzottius varieornatus</name>
    <name type="common">Water bear</name>
    <name type="synonym">Tardigrade</name>
    <dbReference type="NCBI Taxonomy" id="947166"/>
    <lineage>
        <taxon>Eukaryota</taxon>
        <taxon>Metazoa</taxon>
        <taxon>Ecdysozoa</taxon>
        <taxon>Tardigrada</taxon>
        <taxon>Eutardigrada</taxon>
        <taxon>Parachela</taxon>
        <taxon>Hypsibioidea</taxon>
        <taxon>Ramazzottiidae</taxon>
        <taxon>Ramazzottius</taxon>
    </lineage>
</organism>
<keyword evidence="5 10" id="KW-0863">Zinc-finger</keyword>
<evidence type="ECO:0000259" key="12">
    <source>
        <dbReference type="PROSITE" id="PS50016"/>
    </source>
</evidence>
<evidence type="ECO:0000256" key="6">
    <source>
        <dbReference type="ARBA" id="ARBA00022833"/>
    </source>
</evidence>
<proteinExistence type="inferred from homology"/>
<dbReference type="OrthoDB" id="6512771at2759"/>
<dbReference type="Proteomes" id="UP000186922">
    <property type="component" value="Unassembled WGS sequence"/>
</dbReference>
<evidence type="ECO:0000256" key="11">
    <source>
        <dbReference type="SAM" id="MobiDB-lite"/>
    </source>
</evidence>
<keyword evidence="8" id="KW-0804">Transcription</keyword>
<dbReference type="STRING" id="947166.A0A1D1VI48"/>
<feature type="compositionally biased region" description="Polar residues" evidence="11">
    <location>
        <begin position="153"/>
        <end position="181"/>
    </location>
</feature>
<feature type="domain" description="R3H" evidence="14">
    <location>
        <begin position="890"/>
        <end position="958"/>
    </location>
</feature>
<dbReference type="PROSITE" id="PS50089">
    <property type="entry name" value="ZF_RING_2"/>
    <property type="match status" value="1"/>
</dbReference>
<feature type="domain" description="PHD-type" evidence="12">
    <location>
        <begin position="254"/>
        <end position="309"/>
    </location>
</feature>
<dbReference type="GO" id="GO:0000981">
    <property type="term" value="F:DNA-binding transcription factor activity, RNA polymerase II-specific"/>
    <property type="evidence" value="ECO:0007669"/>
    <property type="project" value="TreeGrafter"/>
</dbReference>
<evidence type="ECO:0000256" key="2">
    <source>
        <dbReference type="ARBA" id="ARBA00007269"/>
    </source>
</evidence>
<evidence type="ECO:0000256" key="4">
    <source>
        <dbReference type="ARBA" id="ARBA00022737"/>
    </source>
</evidence>
<dbReference type="EMBL" id="BDGG01000005">
    <property type="protein sequence ID" value="GAU99752.1"/>
    <property type="molecule type" value="Genomic_DNA"/>
</dbReference>
<dbReference type="SUPFAM" id="SSF57903">
    <property type="entry name" value="FYVE/PHD zinc finger"/>
    <property type="match status" value="1"/>
</dbReference>
<keyword evidence="4" id="KW-0677">Repeat</keyword>
<dbReference type="CDD" id="cd06008">
    <property type="entry name" value="NF-X1-zinc-finger"/>
    <property type="match status" value="6"/>
</dbReference>
<protein>
    <recommendedName>
        <fullName evidence="17">R3H domain-containing protein</fullName>
    </recommendedName>
</protein>
<evidence type="ECO:0000313" key="15">
    <source>
        <dbReference type="EMBL" id="GAU99752.1"/>
    </source>
</evidence>
<evidence type="ECO:0000259" key="13">
    <source>
        <dbReference type="PROSITE" id="PS50089"/>
    </source>
</evidence>
<keyword evidence="9" id="KW-0539">Nucleus</keyword>
<dbReference type="SMART" id="SM00393">
    <property type="entry name" value="R3H"/>
    <property type="match status" value="1"/>
</dbReference>
<feature type="compositionally biased region" description="Low complexity" evidence="11">
    <location>
        <begin position="86"/>
        <end position="109"/>
    </location>
</feature>
<dbReference type="SUPFAM" id="SSF82708">
    <property type="entry name" value="R3H domain"/>
    <property type="match status" value="1"/>
</dbReference>
<dbReference type="GO" id="GO:0000977">
    <property type="term" value="F:RNA polymerase II transcription regulatory region sequence-specific DNA binding"/>
    <property type="evidence" value="ECO:0007669"/>
    <property type="project" value="TreeGrafter"/>
</dbReference>
<evidence type="ECO:0000256" key="3">
    <source>
        <dbReference type="ARBA" id="ARBA00022723"/>
    </source>
</evidence>
<dbReference type="Pfam" id="PF01424">
    <property type="entry name" value="R3H"/>
    <property type="match status" value="1"/>
</dbReference>
<sequence length="1029" mass="113285">MATGAVQNNQQQLNGSAPTLGTEQPGNYNGQRGANSVASRGGRGNGRGSQLSRGGKGGNNGGRNYNDYDGTGSQGYPPQDARNSVRNYEYGNRYGYENGRNGRQNQVNGEDNWNQGYGFGHQENYPDNRQPNLPRSQQNNARRTNYARGNRGGQRQFQEQENRPGNVTNFQRDLYQPAQQGRGSGYQEDSGRLRDGVPNGAIVQPSQGSQDARLLPSVVLRQTAVQATASKRPAPRKVDMNQRERLMEDLTKERLECQFCYDRMWTKQSIWSCESCYNVFHLKCVRNWATTSMRDSEDGTWRCMICQVTLDEEPRQYLCFCRKQENPEWNPNITPHSCGQVCEKGSAKGNAGAGCEHPCTCLCHPGPCPPCQRQVTRTCGCGKTSFSEQCSSSTVHTCSDKCDKLLSCGKHGCTQLCHAGPCDECLVTVEKACHCGKTVRVLSCIENSNLTGGFSCVSVCGKQLDCGNHFCEKTCHQGPCSSCARSPALVKTCACGKCRVEELRAKPRKSCLDHLPTCGDVCGKMLTCGTAKSPHFCESTCHDANCPPCGKKTAVPCSCGSSTQVVQCKDLTPEVRQWRCPKKCQKKMLCGRHKCENICCNFDEHVCLKTCGKRLTCGLHNCEDPCGHPGNCRRCLNTSFEERTCHCGYTVQQPPIPCGAPLPDCPRPCAREHACGHPPTHSCHGEAQCPPCTFLCEKACFGGHESRKNIACHFQGISCGRPCGKELACGVHKCKRLCHAGECQEREQGEKCSQLCSLVHRKCGHACGVPCHGLTKCPVTPCKAMVDVTCECKLRKDRVPCHQHEKLLKEYLKRKGTMDAGKKGFKLDDLRYAMPTDVLECDDECHKVARNKGMAAALDIDPDRVSSPSATGPPIPIYSEQLKDIARRNFKWASQIENIIMALVKNVKDTSAKRRMQQLQPMNYDQRKFVHELASYYGCTTQSEDSEPLRNVSVVAKLDSAVMPVVPLFSLVAAERPAKQTAKCPFKTSVGSAAPSQPVMGKNVSLNVPKVKKSENSGSVIDYFDYTSD</sequence>
<dbReference type="PANTHER" id="PTHR12360:SF12">
    <property type="entry name" value="TRANSCRIPTIONAL REPRESSOR NF-X1"/>
    <property type="match status" value="1"/>
</dbReference>
<dbReference type="SMART" id="SM00438">
    <property type="entry name" value="ZnF_NFX"/>
    <property type="match status" value="9"/>
</dbReference>
<gene>
    <name evidence="15" type="primary">RvY_10706-1</name>
    <name evidence="15" type="synonym">RvY_10706.1</name>
    <name evidence="15" type="ORF">RvY_10706</name>
</gene>
<dbReference type="Gene3D" id="3.30.1370.50">
    <property type="entry name" value="R3H-like domain"/>
    <property type="match status" value="1"/>
</dbReference>
<dbReference type="PROSITE" id="PS51061">
    <property type="entry name" value="R3H"/>
    <property type="match status" value="1"/>
</dbReference>
<keyword evidence="6" id="KW-0862">Zinc</keyword>
<comment type="caution">
    <text evidence="15">The sequence shown here is derived from an EMBL/GenBank/DDBJ whole genome shotgun (WGS) entry which is preliminary data.</text>
</comment>
<reference evidence="15 16" key="1">
    <citation type="journal article" date="2016" name="Nat. Commun.">
        <title>Extremotolerant tardigrade genome and improved radiotolerance of human cultured cells by tardigrade-unique protein.</title>
        <authorList>
            <person name="Hashimoto T."/>
            <person name="Horikawa D.D."/>
            <person name="Saito Y."/>
            <person name="Kuwahara H."/>
            <person name="Kozuka-Hata H."/>
            <person name="Shin-I T."/>
            <person name="Minakuchi Y."/>
            <person name="Ohishi K."/>
            <person name="Motoyama A."/>
            <person name="Aizu T."/>
            <person name="Enomoto A."/>
            <person name="Kondo K."/>
            <person name="Tanaka S."/>
            <person name="Hara Y."/>
            <person name="Koshikawa S."/>
            <person name="Sagara H."/>
            <person name="Miura T."/>
            <person name="Yokobori S."/>
            <person name="Miyagawa K."/>
            <person name="Suzuki Y."/>
            <person name="Kubo T."/>
            <person name="Oyama M."/>
            <person name="Kohara Y."/>
            <person name="Fujiyama A."/>
            <person name="Arakawa K."/>
            <person name="Katayama T."/>
            <person name="Toyoda A."/>
            <person name="Kunieda T."/>
        </authorList>
    </citation>
    <scope>NUCLEOTIDE SEQUENCE [LARGE SCALE GENOMIC DNA]</scope>
    <source>
        <strain evidence="15 16">YOKOZUNA-1</strain>
    </source>
</reference>
<evidence type="ECO:0000256" key="9">
    <source>
        <dbReference type="ARBA" id="ARBA00023242"/>
    </source>
</evidence>
<dbReference type="InterPro" id="IPR034078">
    <property type="entry name" value="NFX1_fam"/>
</dbReference>
<feature type="compositionally biased region" description="Polar residues" evidence="11">
    <location>
        <begin position="1"/>
        <end position="34"/>
    </location>
</feature>
<dbReference type="InterPro" id="IPR001841">
    <property type="entry name" value="Znf_RING"/>
</dbReference>
<dbReference type="GO" id="GO:0000122">
    <property type="term" value="P:negative regulation of transcription by RNA polymerase II"/>
    <property type="evidence" value="ECO:0007669"/>
    <property type="project" value="TreeGrafter"/>
</dbReference>
<keyword evidence="16" id="KW-1185">Reference proteome</keyword>
<feature type="compositionally biased region" description="Polar residues" evidence="11">
    <location>
        <begin position="125"/>
        <end position="143"/>
    </location>
</feature>
<comment type="subcellular location">
    <subcellularLocation>
        <location evidence="1">Nucleus</location>
    </subcellularLocation>
</comment>
<accession>A0A1D1VI48</accession>
<dbReference type="PANTHER" id="PTHR12360">
    <property type="entry name" value="NUCLEAR TRANSCRIPTION FACTOR, X-BOX BINDING 1 NFX1"/>
    <property type="match status" value="1"/>
</dbReference>
<dbReference type="Pfam" id="PF01422">
    <property type="entry name" value="zf-NF-X1"/>
    <property type="match status" value="7"/>
</dbReference>
<dbReference type="InterPro" id="IPR011011">
    <property type="entry name" value="Znf_FYVE_PHD"/>
</dbReference>
<keyword evidence="3" id="KW-0479">Metal-binding</keyword>
<evidence type="ECO:0000256" key="1">
    <source>
        <dbReference type="ARBA" id="ARBA00004123"/>
    </source>
</evidence>
<dbReference type="GO" id="GO:0005634">
    <property type="term" value="C:nucleus"/>
    <property type="evidence" value="ECO:0007669"/>
    <property type="project" value="UniProtKB-SubCell"/>
</dbReference>
<keyword evidence="7" id="KW-0805">Transcription regulation</keyword>
<feature type="domain" description="RING-type" evidence="13">
    <location>
        <begin position="257"/>
        <end position="307"/>
    </location>
</feature>
<name>A0A1D1VI48_RAMVA</name>
<dbReference type="InterPro" id="IPR036867">
    <property type="entry name" value="R3H_dom_sf"/>
</dbReference>
<dbReference type="InterPro" id="IPR019787">
    <property type="entry name" value="Znf_PHD-finger"/>
</dbReference>
<dbReference type="AlphaFoldDB" id="A0A1D1VI48"/>
<evidence type="ECO:0000256" key="7">
    <source>
        <dbReference type="ARBA" id="ARBA00023015"/>
    </source>
</evidence>